<accession>A0A556N6C9</accession>
<dbReference type="InterPro" id="IPR011051">
    <property type="entry name" value="RmlC_Cupin_sf"/>
</dbReference>
<dbReference type="Proteomes" id="UP000316008">
    <property type="component" value="Unassembled WGS sequence"/>
</dbReference>
<dbReference type="PANTHER" id="PTHR36440">
    <property type="entry name" value="PUTATIVE (AFU_ORTHOLOGUE AFUA_8G07350)-RELATED"/>
    <property type="match status" value="1"/>
</dbReference>
<dbReference type="PANTHER" id="PTHR36440:SF1">
    <property type="entry name" value="PUTATIVE (AFU_ORTHOLOGUE AFUA_8G07350)-RELATED"/>
    <property type="match status" value="1"/>
</dbReference>
<evidence type="ECO:0000259" key="1">
    <source>
        <dbReference type="Pfam" id="PF07883"/>
    </source>
</evidence>
<reference evidence="2 3" key="1">
    <citation type="submission" date="2019-07" db="EMBL/GenBank/DDBJ databases">
        <authorList>
            <person name="Huq M.A."/>
        </authorList>
    </citation>
    <scope>NUCLEOTIDE SEQUENCE [LARGE SCALE GENOMIC DNA]</scope>
    <source>
        <strain evidence="2 3">MAH-3</strain>
    </source>
</reference>
<dbReference type="OrthoDB" id="9090296at2"/>
<dbReference type="Pfam" id="PF07883">
    <property type="entry name" value="Cupin_2"/>
    <property type="match status" value="1"/>
</dbReference>
<gene>
    <name evidence="2" type="ORF">FO442_00180</name>
</gene>
<comment type="caution">
    <text evidence="2">The sequence shown here is derived from an EMBL/GenBank/DDBJ whole genome shotgun (WGS) entry which is preliminary data.</text>
</comment>
<keyword evidence="3" id="KW-1185">Reference proteome</keyword>
<dbReference type="InterPro" id="IPR053146">
    <property type="entry name" value="QDO-like"/>
</dbReference>
<feature type="domain" description="Cupin type-2" evidence="1">
    <location>
        <begin position="43"/>
        <end position="112"/>
    </location>
</feature>
<organism evidence="2 3">
    <name type="scientific">Fluviicola chungangensis</name>
    <dbReference type="NCBI Taxonomy" id="2597671"/>
    <lineage>
        <taxon>Bacteria</taxon>
        <taxon>Pseudomonadati</taxon>
        <taxon>Bacteroidota</taxon>
        <taxon>Flavobacteriia</taxon>
        <taxon>Flavobacteriales</taxon>
        <taxon>Crocinitomicaceae</taxon>
        <taxon>Fluviicola</taxon>
    </lineage>
</organism>
<protein>
    <submittedName>
        <fullName evidence="2">Cupin domain-containing protein</fullName>
    </submittedName>
</protein>
<evidence type="ECO:0000313" key="2">
    <source>
        <dbReference type="EMBL" id="TSJ47579.1"/>
    </source>
</evidence>
<dbReference type="SUPFAM" id="SSF51182">
    <property type="entry name" value="RmlC-like cupins"/>
    <property type="match status" value="1"/>
</dbReference>
<sequence>MLMNKTIQISNSASSETIAIGASAYTILLGSNHSEGQLTIIEMLVPSNGGPIPHEHKGFQECFYVLEGEVEMITKETRIPAKQGDLVHIPLDGPIHCFKNTASVNARLLCIVAPAGLDRFFEEAGRKIPSGTLPDPAPPTPEQIAFANQTAEKYGQKLYPKDYLD</sequence>
<evidence type="ECO:0000313" key="3">
    <source>
        <dbReference type="Proteomes" id="UP000316008"/>
    </source>
</evidence>
<dbReference type="Gene3D" id="2.60.120.10">
    <property type="entry name" value="Jelly Rolls"/>
    <property type="match status" value="1"/>
</dbReference>
<name>A0A556N6C9_9FLAO</name>
<proteinExistence type="predicted"/>
<dbReference type="EMBL" id="VLPL01000001">
    <property type="protein sequence ID" value="TSJ47579.1"/>
    <property type="molecule type" value="Genomic_DNA"/>
</dbReference>
<dbReference type="AlphaFoldDB" id="A0A556N6C9"/>
<dbReference type="InterPro" id="IPR013096">
    <property type="entry name" value="Cupin_2"/>
</dbReference>
<dbReference type="InterPro" id="IPR014710">
    <property type="entry name" value="RmlC-like_jellyroll"/>
</dbReference>